<dbReference type="PROSITE" id="PS50206">
    <property type="entry name" value="RHODANESE_3"/>
    <property type="match status" value="1"/>
</dbReference>
<feature type="compositionally biased region" description="Polar residues" evidence="1">
    <location>
        <begin position="598"/>
        <end position="616"/>
    </location>
</feature>
<feature type="region of interest" description="Disordered" evidence="1">
    <location>
        <begin position="1"/>
        <end position="29"/>
    </location>
</feature>
<gene>
    <name evidence="4" type="ORF">B0T26DRAFT_678870</name>
</gene>
<protein>
    <recommendedName>
        <fullName evidence="6">Ubiquitin carboxyl-terminal hydrolase</fullName>
    </recommendedName>
</protein>
<dbReference type="Gene3D" id="3.40.250.10">
    <property type="entry name" value="Rhodanese-like domain"/>
    <property type="match status" value="1"/>
</dbReference>
<dbReference type="InterPro" id="IPR001763">
    <property type="entry name" value="Rhodanese-like_dom"/>
</dbReference>
<dbReference type="RefSeq" id="XP_060292752.1">
    <property type="nucleotide sequence ID" value="XM_060440284.1"/>
</dbReference>
<dbReference type="Proteomes" id="UP001172101">
    <property type="component" value="Unassembled WGS sequence"/>
</dbReference>
<keyword evidence="5" id="KW-1185">Reference proteome</keyword>
<dbReference type="GO" id="GO:0004843">
    <property type="term" value="F:cysteine-type deubiquitinase activity"/>
    <property type="evidence" value="ECO:0007669"/>
    <property type="project" value="InterPro"/>
</dbReference>
<proteinExistence type="predicted"/>
<feature type="region of interest" description="Disordered" evidence="1">
    <location>
        <begin position="152"/>
        <end position="236"/>
    </location>
</feature>
<evidence type="ECO:0008006" key="6">
    <source>
        <dbReference type="Google" id="ProtNLM"/>
    </source>
</evidence>
<dbReference type="EMBL" id="JAUIRO010000006">
    <property type="protein sequence ID" value="KAK0709448.1"/>
    <property type="molecule type" value="Genomic_DNA"/>
</dbReference>
<accession>A0AA40A506</accession>
<dbReference type="Gene3D" id="3.90.70.10">
    <property type="entry name" value="Cysteine proteinases"/>
    <property type="match status" value="1"/>
</dbReference>
<name>A0AA40A506_9PEZI</name>
<evidence type="ECO:0000313" key="4">
    <source>
        <dbReference type="EMBL" id="KAK0709448.1"/>
    </source>
</evidence>
<dbReference type="PANTHER" id="PTHR24006">
    <property type="entry name" value="UBIQUITIN CARBOXYL-TERMINAL HYDROLASE"/>
    <property type="match status" value="1"/>
</dbReference>
<reference evidence="4" key="1">
    <citation type="submission" date="2023-06" db="EMBL/GenBank/DDBJ databases">
        <title>Genome-scale phylogeny and comparative genomics of the fungal order Sordariales.</title>
        <authorList>
            <consortium name="Lawrence Berkeley National Laboratory"/>
            <person name="Hensen N."/>
            <person name="Bonometti L."/>
            <person name="Westerberg I."/>
            <person name="Brannstrom I.O."/>
            <person name="Guillou S."/>
            <person name="Cros-Aarteil S."/>
            <person name="Calhoun S."/>
            <person name="Haridas S."/>
            <person name="Kuo A."/>
            <person name="Mondo S."/>
            <person name="Pangilinan J."/>
            <person name="Riley R."/>
            <person name="LaButti K."/>
            <person name="Andreopoulos B."/>
            <person name="Lipzen A."/>
            <person name="Chen C."/>
            <person name="Yanf M."/>
            <person name="Daum C."/>
            <person name="Ng V."/>
            <person name="Clum A."/>
            <person name="Steindorff A."/>
            <person name="Ohm R."/>
            <person name="Martin F."/>
            <person name="Silar P."/>
            <person name="Natvig D."/>
            <person name="Lalanne C."/>
            <person name="Gautier V."/>
            <person name="Ament-velasquez S.L."/>
            <person name="Kruys A."/>
            <person name="Hutchinson M.I."/>
            <person name="Powell A.J."/>
            <person name="Barry K."/>
            <person name="Miller A.N."/>
            <person name="Grigoriev I.V."/>
            <person name="Debuchy R."/>
            <person name="Gladieux P."/>
            <person name="Thoren M.H."/>
            <person name="Johannesson H."/>
        </authorList>
    </citation>
    <scope>NUCLEOTIDE SEQUENCE</scope>
    <source>
        <strain evidence="4">SMH2392-1A</strain>
    </source>
</reference>
<dbReference type="InterPro" id="IPR036873">
    <property type="entry name" value="Rhodanese-like_dom_sf"/>
</dbReference>
<evidence type="ECO:0000313" key="5">
    <source>
        <dbReference type="Proteomes" id="UP001172101"/>
    </source>
</evidence>
<dbReference type="SUPFAM" id="SSF54001">
    <property type="entry name" value="Cysteine proteinases"/>
    <property type="match status" value="1"/>
</dbReference>
<dbReference type="GO" id="GO:0005829">
    <property type="term" value="C:cytosol"/>
    <property type="evidence" value="ECO:0007669"/>
    <property type="project" value="TreeGrafter"/>
</dbReference>
<feature type="domain" description="USP" evidence="3">
    <location>
        <begin position="674"/>
        <end position="1063"/>
    </location>
</feature>
<dbReference type="CDD" id="cd02674">
    <property type="entry name" value="Peptidase_C19R"/>
    <property type="match status" value="1"/>
</dbReference>
<dbReference type="InterPro" id="IPR050164">
    <property type="entry name" value="Peptidase_C19"/>
</dbReference>
<comment type="caution">
    <text evidence="4">The sequence shown here is derived from an EMBL/GenBank/DDBJ whole genome shotgun (WGS) entry which is preliminary data.</text>
</comment>
<evidence type="ECO:0000259" key="2">
    <source>
        <dbReference type="PROSITE" id="PS50206"/>
    </source>
</evidence>
<dbReference type="SUPFAM" id="SSF52821">
    <property type="entry name" value="Rhodanese/Cell cycle control phosphatase"/>
    <property type="match status" value="1"/>
</dbReference>
<dbReference type="GeneID" id="85323554"/>
<dbReference type="AlphaFoldDB" id="A0AA40A506"/>
<dbReference type="Pfam" id="PF00443">
    <property type="entry name" value="UCH"/>
    <property type="match status" value="1"/>
</dbReference>
<organism evidence="4 5">
    <name type="scientific">Lasiosphaeria miniovina</name>
    <dbReference type="NCBI Taxonomy" id="1954250"/>
    <lineage>
        <taxon>Eukaryota</taxon>
        <taxon>Fungi</taxon>
        <taxon>Dikarya</taxon>
        <taxon>Ascomycota</taxon>
        <taxon>Pezizomycotina</taxon>
        <taxon>Sordariomycetes</taxon>
        <taxon>Sordariomycetidae</taxon>
        <taxon>Sordariales</taxon>
        <taxon>Lasiosphaeriaceae</taxon>
        <taxon>Lasiosphaeria</taxon>
    </lineage>
</organism>
<dbReference type="InterPro" id="IPR001394">
    <property type="entry name" value="Peptidase_C19_UCH"/>
</dbReference>
<dbReference type="GO" id="GO:0016579">
    <property type="term" value="P:protein deubiquitination"/>
    <property type="evidence" value="ECO:0007669"/>
    <property type="project" value="InterPro"/>
</dbReference>
<feature type="domain" description="Rhodanese" evidence="2">
    <location>
        <begin position="390"/>
        <end position="520"/>
    </location>
</feature>
<dbReference type="SMART" id="SM00450">
    <property type="entry name" value="RHOD"/>
    <property type="match status" value="1"/>
</dbReference>
<feature type="compositionally biased region" description="Pro residues" evidence="1">
    <location>
        <begin position="628"/>
        <end position="638"/>
    </location>
</feature>
<sequence>MAGSSTLLDHAGSMPPVSGQKAFGFQGGARGGRRPIPHIDDIVSVTVDVDTHAPIEKVLQVAETYLRQAESSKNFGRPDLALADYIKTNIIVLDIIKKNKGWVSLQNDNKTQYERYQRLLRQVLAAHTDFEQIKAEIKADNQESGVQPTVVRPLANGEGIDSRTGQDNMAAKTAQDGSVTDRGVLNGSAGTKANGTPRRPPPPPIKTKPHVHPKPQGLHGNAIRPAARGDSSSNKASQDLLQRFANLRASTASTIQDPRIRTQPIAPQNLLEQQDLLGSQYSSSLSGDASDMPRLPDAIYNPARGTISNEAAELPSSAPHAIYTRTNSTASFSSYAKSSKPPSFEEYFVPAQAFGTMSAPAPAKRSKITIPDGTTITAQDLFRYMKAGSKDISILIIDIRNREEFDEGHIMSQATICLEAEVLMRDHISASQIADSMILAPAAEQLLFERRHEFDLVVFYDEESDRVAGKADTPEQRAIQGLFNALSHYDFSGGSGPKSGPKLLKGGLDAWTSLVGRGALQSSSTTSMKSSKSYTSSPLVRGLLTRRQTHIPRPIQDPEEARRWEETISDIGGISPVRTTEEFLRRFPAVSAIQESMVSPVSPTGSQPPTSPFQSRLSHEETLYTSLPSPPTRPPPTLPRRSYSGLAEAENTSPLMAKRATMKAGVEHFRENRTGLQNPGVFCFANSSLQAMFATPGFARELWTGSWKDTYPVPMKRDERYQNPQLLIKCLANLFHWLDQGTFKSLEAKTVMEYIYAIHMSGVDGKKKPESEIFGGPAQQDAQEFYSFIMDNIHDETNIYRDKKPPKEEKPYTPKDGTIIQNAMDYWRDYSSASASIIDKYFRGLEVFISRCHNRTCRQEIRLFQPCDVWILNLAGVNDPTDLDQLLVNHQAPEQFPDLLCETCNKPGRTRRSRFARLPNRLAFCLNRFHTLGGSMGGSAGGGRAAANKIHTKVRFPIRDLDLTKYCAEPDPDMTSTDDPHFAGRMRYDCYAVTVHVGHGINGGHYYSYVQDELSKDPASWYRCNDDVVDRVKIGTPGAVGDFTETMYQNGNTSAYMVYYRRQGT</sequence>
<dbReference type="InterPro" id="IPR038765">
    <property type="entry name" value="Papain-like_cys_pep_sf"/>
</dbReference>
<dbReference type="GO" id="GO:0005634">
    <property type="term" value="C:nucleus"/>
    <property type="evidence" value="ECO:0007669"/>
    <property type="project" value="TreeGrafter"/>
</dbReference>
<evidence type="ECO:0000259" key="3">
    <source>
        <dbReference type="PROSITE" id="PS50235"/>
    </source>
</evidence>
<dbReference type="PROSITE" id="PS50235">
    <property type="entry name" value="USP_3"/>
    <property type="match status" value="1"/>
</dbReference>
<evidence type="ECO:0000256" key="1">
    <source>
        <dbReference type="SAM" id="MobiDB-lite"/>
    </source>
</evidence>
<dbReference type="InterPro" id="IPR028889">
    <property type="entry name" value="USP"/>
</dbReference>
<feature type="region of interest" description="Disordered" evidence="1">
    <location>
        <begin position="598"/>
        <end position="655"/>
    </location>
</feature>
<dbReference type="Pfam" id="PF00581">
    <property type="entry name" value="Rhodanese"/>
    <property type="match status" value="1"/>
</dbReference>